<evidence type="ECO:0000256" key="1">
    <source>
        <dbReference type="ARBA" id="ARBA00022801"/>
    </source>
</evidence>
<dbReference type="EMBL" id="CP048685">
    <property type="protein sequence ID" value="QPJ60602.1"/>
    <property type="molecule type" value="Genomic_DNA"/>
</dbReference>
<feature type="short sequence motif" description="HXTX 1" evidence="2">
    <location>
        <begin position="43"/>
        <end position="46"/>
    </location>
</feature>
<dbReference type="AlphaFoldDB" id="A0A7T0BTA3"/>
<evidence type="ECO:0000313" key="5">
    <source>
        <dbReference type="Proteomes" id="UP000594688"/>
    </source>
</evidence>
<accession>A0A7T0BTA3</accession>
<evidence type="ECO:0000259" key="3">
    <source>
        <dbReference type="Pfam" id="PF02834"/>
    </source>
</evidence>
<dbReference type="Gene3D" id="3.90.1140.10">
    <property type="entry name" value="Cyclic phosphodiesterase"/>
    <property type="match status" value="1"/>
</dbReference>
<organism evidence="4 5">
    <name type="scientific">Candidatus Nitronauta litoralis</name>
    <dbReference type="NCBI Taxonomy" id="2705533"/>
    <lineage>
        <taxon>Bacteria</taxon>
        <taxon>Pseudomonadati</taxon>
        <taxon>Nitrospinota/Tectimicrobiota group</taxon>
        <taxon>Nitrospinota</taxon>
        <taxon>Nitrospinia</taxon>
        <taxon>Nitrospinales</taxon>
        <taxon>Nitrospinaceae</taxon>
        <taxon>Candidatus Nitronauta</taxon>
    </lineage>
</organism>
<comment type="function">
    <text evidence="2">Hydrolyzes RNA 2',3'-cyclic phosphodiester to an RNA 2'-phosphomonoester.</text>
</comment>
<sequence length="195" mass="21590">MHAIRTFVAIDIPSPARKVIAAVQRRFLPLDLKASWVRPENVHLTLKFLGNIDPDRVPEVSSALAKATLSSKPFSLSLGKIGLFPGKGAPRVIWVGLKDAENRLKFLHQKVEMELSRIGFEPEARPFSPHLTVGRIKSRKNVRALKERVVSGESIEQVTVSVTGIVLYKSELTPEGSRYINLKALPLGDSLPNIK</sequence>
<feature type="domain" description="Phosphoesterase HXTX" evidence="3">
    <location>
        <begin position="10"/>
        <end position="94"/>
    </location>
</feature>
<dbReference type="Pfam" id="PF02834">
    <property type="entry name" value="LigT_PEase"/>
    <property type="match status" value="2"/>
</dbReference>
<feature type="domain" description="Phosphoesterase HXTX" evidence="3">
    <location>
        <begin position="99"/>
        <end position="179"/>
    </location>
</feature>
<name>A0A7T0BTA3_9BACT</name>
<comment type="catalytic activity">
    <reaction evidence="2">
        <text>a 3'-end 2',3'-cyclophospho-ribonucleotide-RNA + H2O = a 3'-end 2'-phospho-ribonucleotide-RNA + H(+)</text>
        <dbReference type="Rhea" id="RHEA:11828"/>
        <dbReference type="Rhea" id="RHEA-COMP:10464"/>
        <dbReference type="Rhea" id="RHEA-COMP:17353"/>
        <dbReference type="ChEBI" id="CHEBI:15377"/>
        <dbReference type="ChEBI" id="CHEBI:15378"/>
        <dbReference type="ChEBI" id="CHEBI:83064"/>
        <dbReference type="ChEBI" id="CHEBI:173113"/>
        <dbReference type="EC" id="3.1.4.58"/>
    </reaction>
</comment>
<dbReference type="NCBIfam" id="TIGR02258">
    <property type="entry name" value="2_5_ligase"/>
    <property type="match status" value="1"/>
</dbReference>
<dbReference type="InterPro" id="IPR004175">
    <property type="entry name" value="RNA_CPDase"/>
</dbReference>
<dbReference type="PANTHER" id="PTHR35561:SF1">
    <property type="entry name" value="RNA 2',3'-CYCLIC PHOSPHODIESTERASE"/>
    <property type="match status" value="1"/>
</dbReference>
<reference evidence="4 5" key="1">
    <citation type="submission" date="2020-02" db="EMBL/GenBank/DDBJ databases">
        <title>Genomic and physiological characterization of two novel Nitrospinaceae genera.</title>
        <authorList>
            <person name="Mueller A.J."/>
            <person name="Jung M.-Y."/>
            <person name="Strachan C.R."/>
            <person name="Herbold C.W."/>
            <person name="Kirkegaard R.H."/>
            <person name="Daims H."/>
        </authorList>
    </citation>
    <scope>NUCLEOTIDE SEQUENCE [LARGE SCALE GENOMIC DNA]</scope>
    <source>
        <strain evidence="4">EB</strain>
    </source>
</reference>
<protein>
    <recommendedName>
        <fullName evidence="2">RNA 2',3'-cyclic phosphodiesterase</fullName>
        <shortName evidence="2">RNA 2',3'-CPDase</shortName>
        <ecNumber evidence="2">3.1.4.58</ecNumber>
    </recommendedName>
</protein>
<evidence type="ECO:0000256" key="2">
    <source>
        <dbReference type="HAMAP-Rule" id="MF_01940"/>
    </source>
</evidence>
<gene>
    <name evidence="4" type="primary">thpR</name>
    <name evidence="4" type="ORF">G3M70_01350</name>
</gene>
<evidence type="ECO:0000313" key="4">
    <source>
        <dbReference type="EMBL" id="QPJ60602.1"/>
    </source>
</evidence>
<feature type="active site" description="Proton acceptor" evidence="2">
    <location>
        <position position="130"/>
    </location>
</feature>
<dbReference type="Proteomes" id="UP000594688">
    <property type="component" value="Chromosome"/>
</dbReference>
<keyword evidence="1 2" id="KW-0378">Hydrolase</keyword>
<dbReference type="SUPFAM" id="SSF55144">
    <property type="entry name" value="LigT-like"/>
    <property type="match status" value="1"/>
</dbReference>
<dbReference type="PANTHER" id="PTHR35561">
    <property type="entry name" value="RNA 2',3'-CYCLIC PHOSPHODIESTERASE"/>
    <property type="match status" value="1"/>
</dbReference>
<dbReference type="EC" id="3.1.4.58" evidence="2"/>
<dbReference type="HAMAP" id="MF_01940">
    <property type="entry name" value="RNA_CPDase"/>
    <property type="match status" value="1"/>
</dbReference>
<dbReference type="GO" id="GO:0008664">
    <property type="term" value="F:RNA 2',3'-cyclic 3'-phosphodiesterase activity"/>
    <property type="evidence" value="ECO:0007669"/>
    <property type="project" value="UniProtKB-EC"/>
</dbReference>
<dbReference type="InterPro" id="IPR014051">
    <property type="entry name" value="Phosphoesterase_HXTX"/>
</dbReference>
<dbReference type="KEGG" id="nli:G3M70_01350"/>
<feature type="active site" description="Proton donor" evidence="2">
    <location>
        <position position="43"/>
    </location>
</feature>
<comment type="similarity">
    <text evidence="2">Belongs to the 2H phosphoesterase superfamily. ThpR family.</text>
</comment>
<dbReference type="GO" id="GO:0004113">
    <property type="term" value="F:2',3'-cyclic-nucleotide 3'-phosphodiesterase activity"/>
    <property type="evidence" value="ECO:0007669"/>
    <property type="project" value="InterPro"/>
</dbReference>
<feature type="short sequence motif" description="HXTX 2" evidence="2">
    <location>
        <begin position="130"/>
        <end position="133"/>
    </location>
</feature>
<proteinExistence type="inferred from homology"/>
<dbReference type="InterPro" id="IPR009097">
    <property type="entry name" value="Cyclic_Pdiesterase"/>
</dbReference>